<dbReference type="SUPFAM" id="SSF52540">
    <property type="entry name" value="P-loop containing nucleoside triphosphate hydrolases"/>
    <property type="match status" value="1"/>
</dbReference>
<gene>
    <name evidence="1" type="ORF">HUG17_10083</name>
</gene>
<comment type="caution">
    <text evidence="1">The sequence shown here is derived from an EMBL/GenBank/DDBJ whole genome shotgun (WGS) entry which is preliminary data.</text>
</comment>
<name>A0A9D4P4H3_DERFA</name>
<reference evidence="1" key="2">
    <citation type="journal article" date="2021" name="World Allergy Organ. J.">
        <title>Chromosome-level assembly of Dermatophagoides farinae genome and transcriptome reveals two novel allergens Der f 37 and Der f 39.</title>
        <authorList>
            <person name="Chen J."/>
            <person name="Cai Z."/>
            <person name="Fan D."/>
            <person name="Hu J."/>
            <person name="Hou Y."/>
            <person name="He Y."/>
            <person name="Zhang Z."/>
            <person name="Zhao Z."/>
            <person name="Gao P."/>
            <person name="Hu W."/>
            <person name="Sun J."/>
            <person name="Li J."/>
            <person name="Ji K."/>
        </authorList>
    </citation>
    <scope>NUCLEOTIDE SEQUENCE</scope>
    <source>
        <strain evidence="1">JKM2019</strain>
    </source>
</reference>
<dbReference type="Pfam" id="PF00071">
    <property type="entry name" value="Ras"/>
    <property type="match status" value="1"/>
</dbReference>
<dbReference type="EMBL" id="SDOV01000003">
    <property type="protein sequence ID" value="KAH7643392.1"/>
    <property type="molecule type" value="Genomic_DNA"/>
</dbReference>
<dbReference type="Proteomes" id="UP000828236">
    <property type="component" value="Unassembled WGS sequence"/>
</dbReference>
<organism evidence="1">
    <name type="scientific">Dermatophagoides farinae</name>
    <name type="common">American house dust mite</name>
    <dbReference type="NCBI Taxonomy" id="6954"/>
    <lineage>
        <taxon>Eukaryota</taxon>
        <taxon>Metazoa</taxon>
        <taxon>Ecdysozoa</taxon>
        <taxon>Arthropoda</taxon>
        <taxon>Chelicerata</taxon>
        <taxon>Arachnida</taxon>
        <taxon>Acari</taxon>
        <taxon>Acariformes</taxon>
        <taxon>Sarcoptiformes</taxon>
        <taxon>Astigmata</taxon>
        <taxon>Psoroptidia</taxon>
        <taxon>Analgoidea</taxon>
        <taxon>Pyroglyphidae</taxon>
        <taxon>Dermatophagoidinae</taxon>
        <taxon>Dermatophagoides</taxon>
    </lineage>
</organism>
<sequence>MPSRSESKKNPKILLVGSLSESSKLDLFINHEKCIKHQYSKNHQLGHQPAMGIQLNTLRFQHKNRIISLDIWNMIIQFQRYDQLASIYFDNVQAIVGVCQMSNPATFQRMKYWLNKFREQNSSLNNNVYMLACENDPTIRFISMESSSTEHSSTSSHVSRTQIIDYGHQIQAKIYIIRQYSRGRDLNKFFNDFLNHFWSSNLDQRLFHRITIPSLLTNFICCK</sequence>
<dbReference type="GO" id="GO:0003924">
    <property type="term" value="F:GTPase activity"/>
    <property type="evidence" value="ECO:0007669"/>
    <property type="project" value="InterPro"/>
</dbReference>
<proteinExistence type="predicted"/>
<dbReference type="InterPro" id="IPR027417">
    <property type="entry name" value="P-loop_NTPase"/>
</dbReference>
<dbReference type="Gene3D" id="3.40.50.300">
    <property type="entry name" value="P-loop containing nucleotide triphosphate hydrolases"/>
    <property type="match status" value="1"/>
</dbReference>
<dbReference type="InterPro" id="IPR001806">
    <property type="entry name" value="Small_GTPase"/>
</dbReference>
<dbReference type="OrthoDB" id="10332114at2759"/>
<reference evidence="1" key="1">
    <citation type="submission" date="2020-06" db="EMBL/GenBank/DDBJ databases">
        <authorList>
            <person name="Ji K."/>
            <person name="Li J."/>
        </authorList>
    </citation>
    <scope>NUCLEOTIDE SEQUENCE</scope>
    <source>
        <strain evidence="1">JKM2019</strain>
        <tissue evidence="1">Whole body</tissue>
    </source>
</reference>
<protein>
    <submittedName>
        <fullName evidence="1">Uncharacterized protein</fullName>
    </submittedName>
</protein>
<accession>A0A9D4P4H3</accession>
<dbReference type="AlphaFoldDB" id="A0A9D4P4H3"/>
<dbReference type="GO" id="GO:0005525">
    <property type="term" value="F:GTP binding"/>
    <property type="evidence" value="ECO:0007669"/>
    <property type="project" value="InterPro"/>
</dbReference>
<evidence type="ECO:0000313" key="1">
    <source>
        <dbReference type="EMBL" id="KAH7643392.1"/>
    </source>
</evidence>